<dbReference type="Pfam" id="PF22936">
    <property type="entry name" value="Pol_BBD"/>
    <property type="match status" value="1"/>
</dbReference>
<dbReference type="Proteomes" id="UP000187406">
    <property type="component" value="Unassembled WGS sequence"/>
</dbReference>
<dbReference type="InterPro" id="IPR054722">
    <property type="entry name" value="PolX-like_BBD"/>
</dbReference>
<sequence length="273" mass="30826">MVAQYFHKVKSLCQEISELDPQSPIGETRMKRIIIHGLRLEFRGFFTTVHRWQNQPLLVEFKNLLAGQEALAKQMGGVSLNGQEEALYANKSKWNSKQHAVGGTKRNEDEAKSHQIEGGARVEGDLKNHSNDKKFEGKCYNCGKNHMSKACWFKKRSMESNDATSKSENEWDVEAFFAAEEEESAVTATMSKHIDNEKDWIIYSGCSNHMVGDKKKLQDLSEYKGSRVVVTTNNSKLLIAHIGNTVVSPQYSANDVSLQNVYHIPGMKKNLSQ</sequence>
<accession>A0A1Q3CBC9</accession>
<gene>
    <name evidence="3" type="ORF">CFOL_v3_21008</name>
</gene>
<proteinExistence type="predicted"/>
<name>A0A1Q3CBC9_CEPFO</name>
<organism evidence="3 4">
    <name type="scientific">Cephalotus follicularis</name>
    <name type="common">Albany pitcher plant</name>
    <dbReference type="NCBI Taxonomy" id="3775"/>
    <lineage>
        <taxon>Eukaryota</taxon>
        <taxon>Viridiplantae</taxon>
        <taxon>Streptophyta</taxon>
        <taxon>Embryophyta</taxon>
        <taxon>Tracheophyta</taxon>
        <taxon>Spermatophyta</taxon>
        <taxon>Magnoliopsida</taxon>
        <taxon>eudicotyledons</taxon>
        <taxon>Gunneridae</taxon>
        <taxon>Pentapetalae</taxon>
        <taxon>rosids</taxon>
        <taxon>fabids</taxon>
        <taxon>Oxalidales</taxon>
        <taxon>Cephalotaceae</taxon>
        <taxon>Cephalotus</taxon>
    </lineage>
</organism>
<dbReference type="PANTHER" id="PTHR47481:SF36">
    <property type="entry name" value="CCHC-TYPE DOMAIN-CONTAINING PROTEIN"/>
    <property type="match status" value="1"/>
</dbReference>
<dbReference type="OrthoDB" id="1626798at2759"/>
<feature type="region of interest" description="Disordered" evidence="1">
    <location>
        <begin position="97"/>
        <end position="119"/>
    </location>
</feature>
<dbReference type="EMBL" id="BDDD01001646">
    <property type="protein sequence ID" value="GAV77537.1"/>
    <property type="molecule type" value="Genomic_DNA"/>
</dbReference>
<feature type="compositionally biased region" description="Basic and acidic residues" evidence="1">
    <location>
        <begin position="105"/>
        <end position="119"/>
    </location>
</feature>
<evidence type="ECO:0000259" key="2">
    <source>
        <dbReference type="Pfam" id="PF22936"/>
    </source>
</evidence>
<evidence type="ECO:0000313" key="3">
    <source>
        <dbReference type="EMBL" id="GAV77537.1"/>
    </source>
</evidence>
<dbReference type="AlphaFoldDB" id="A0A1Q3CBC9"/>
<dbReference type="InParanoid" id="A0A1Q3CBC9"/>
<evidence type="ECO:0000256" key="1">
    <source>
        <dbReference type="SAM" id="MobiDB-lite"/>
    </source>
</evidence>
<keyword evidence="4" id="KW-1185">Reference proteome</keyword>
<protein>
    <recommendedName>
        <fullName evidence="2">Retrovirus-related Pol polyprotein from transposon TNT 1-94-like beta-barrel domain-containing protein</fullName>
    </recommendedName>
</protein>
<comment type="caution">
    <text evidence="3">The sequence shown here is derived from an EMBL/GenBank/DDBJ whole genome shotgun (WGS) entry which is preliminary data.</text>
</comment>
<evidence type="ECO:0000313" key="4">
    <source>
        <dbReference type="Proteomes" id="UP000187406"/>
    </source>
</evidence>
<reference evidence="4" key="1">
    <citation type="submission" date="2016-04" db="EMBL/GenBank/DDBJ databases">
        <title>Cephalotus genome sequencing.</title>
        <authorList>
            <person name="Fukushima K."/>
            <person name="Hasebe M."/>
            <person name="Fang X."/>
        </authorList>
    </citation>
    <scope>NUCLEOTIDE SEQUENCE [LARGE SCALE GENOMIC DNA]</scope>
    <source>
        <strain evidence="4">cv. St1</strain>
    </source>
</reference>
<feature type="domain" description="Retrovirus-related Pol polyprotein from transposon TNT 1-94-like beta-barrel" evidence="2">
    <location>
        <begin position="200"/>
        <end position="271"/>
    </location>
</feature>
<dbReference type="PANTHER" id="PTHR47481">
    <property type="match status" value="1"/>
</dbReference>